<proteinExistence type="predicted"/>
<name>A0A8H3QE17_9GLOM</name>
<evidence type="ECO:0000313" key="2">
    <source>
        <dbReference type="Proteomes" id="UP000615446"/>
    </source>
</evidence>
<comment type="caution">
    <text evidence="1">The sequence shown here is derived from an EMBL/GenBank/DDBJ whole genome shotgun (WGS) entry which is preliminary data.</text>
</comment>
<dbReference type="EMBL" id="BLAL01000009">
    <property type="protein sequence ID" value="GES73669.1"/>
    <property type="molecule type" value="Genomic_DNA"/>
</dbReference>
<organism evidence="1 2">
    <name type="scientific">Rhizophagus clarus</name>
    <dbReference type="NCBI Taxonomy" id="94130"/>
    <lineage>
        <taxon>Eukaryota</taxon>
        <taxon>Fungi</taxon>
        <taxon>Fungi incertae sedis</taxon>
        <taxon>Mucoromycota</taxon>
        <taxon>Glomeromycotina</taxon>
        <taxon>Glomeromycetes</taxon>
        <taxon>Glomerales</taxon>
        <taxon>Glomeraceae</taxon>
        <taxon>Rhizophagus</taxon>
    </lineage>
</organism>
<gene>
    <name evidence="1" type="ORF">RCL2_000119000</name>
</gene>
<dbReference type="OrthoDB" id="2327574at2759"/>
<sequence>MSTDTISGILLKLKNPVDDGHISDIRNFTLQDDEEENDSKRLISPRNTLLFQVFQKDNEISGKQNVGLPTLEFDRNTSKRTTTGRNFPDMVVLNSHYEFSLKHLSYITYYNESMPSKRFSRLQNEDLTKWSCY</sequence>
<protein>
    <submittedName>
        <fullName evidence="1">Uncharacterized protein</fullName>
    </submittedName>
</protein>
<dbReference type="AlphaFoldDB" id="A0A8H3QE17"/>
<reference evidence="1" key="1">
    <citation type="submission" date="2019-10" db="EMBL/GenBank/DDBJ databases">
        <title>Conservation and host-specific expression of non-tandemly repeated heterogenous ribosome RNA gene in arbuscular mycorrhizal fungi.</title>
        <authorList>
            <person name="Maeda T."/>
            <person name="Kobayashi Y."/>
            <person name="Nakagawa T."/>
            <person name="Ezawa T."/>
            <person name="Yamaguchi K."/>
            <person name="Bino T."/>
            <person name="Nishimoto Y."/>
            <person name="Shigenobu S."/>
            <person name="Kawaguchi M."/>
        </authorList>
    </citation>
    <scope>NUCLEOTIDE SEQUENCE</scope>
    <source>
        <strain evidence="1">HR1</strain>
    </source>
</reference>
<accession>A0A8H3QE17</accession>
<evidence type="ECO:0000313" key="1">
    <source>
        <dbReference type="EMBL" id="GES73669.1"/>
    </source>
</evidence>
<dbReference type="Proteomes" id="UP000615446">
    <property type="component" value="Unassembled WGS sequence"/>
</dbReference>